<proteinExistence type="predicted"/>
<dbReference type="Proteomes" id="UP000078503">
    <property type="component" value="Unassembled WGS sequence"/>
</dbReference>
<evidence type="ECO:0000313" key="4">
    <source>
        <dbReference type="Proteomes" id="UP000078503"/>
    </source>
</evidence>
<dbReference type="STRING" id="858640.A3K86_13755"/>
<accession>A0A178K8H4</accession>
<organism evidence="3 4">
    <name type="scientific">Photobacterium jeanii</name>
    <dbReference type="NCBI Taxonomy" id="858640"/>
    <lineage>
        <taxon>Bacteria</taxon>
        <taxon>Pseudomonadati</taxon>
        <taxon>Pseudomonadota</taxon>
        <taxon>Gammaproteobacteria</taxon>
        <taxon>Vibrionales</taxon>
        <taxon>Vibrionaceae</taxon>
        <taxon>Photobacterium</taxon>
    </lineage>
</organism>
<comment type="caution">
    <text evidence="3">The sequence shown here is derived from an EMBL/GenBank/DDBJ whole genome shotgun (WGS) entry which is preliminary data.</text>
</comment>
<feature type="chain" id="PRO_5008090127" evidence="2">
    <location>
        <begin position="21"/>
        <end position="811"/>
    </location>
</feature>
<sequence length="811" mass="90694">MQFNKVSLSVLLALTLSACGGGGDSSEDNVGDPKYPDNPSPENFSFNIAGATSVVSTTSNQVLVNKSLSSASSTDISSNFYTLDDKGQLREAIESAYNSKVSYSVLSEDGNYLYVVIDSMNAWESEHILRATNCAIFKVNVKNNNWSCLAEGLLAEMPYGYWNEVNDGRFKPLQFDGAGNAYFLSRKFTIKDGYIEYDYSSPSAPLTRIDTQGNKKLLTTDVDSVSSFIVTKANSLVYRAEKLKMIPDLTSDKISTVELEKDNWNDGWYTVDDHNTVVYARNSYDNQYNFAQASTTFIGGVNKSTLAGHSNQMGSNYLNNIIMGDDGNIYGIYNESVSDPDGDWYEQASLMRRLPFDNKKLVTIKLPSDHYYNQNQQMQIAKGHVYYIEEESNLNYGQRDIIGITRIVDGETIKLFDQDWATQRLSIESWKLASDTLFFTGFDNASSTMVSGEIDTLALSQGKPESEYLTFNETTSVHGDALTIADMEVLRPQRPENSGGYPKVLDLKVHDQDQYSATLEFNKWMNPQSVEENLTITDTTNNQPIGSMVVWLNRMAHILFDQDNNQATENKPLEWSTDHQVFIGSQAQDSDGISLIHAQADDADRTFNWTVRDQNTWKVAESEHQSQFTDGNVLKMYGGDLNVALLTGISSANDFDYQVNFATDLSDRFTFVMKQSPQSSHPDHFQISFDNQYEADKRICIYGDIGTQEACMSVPNSRWYQVTSSVLNKGMSTEVRVVVQAEDGSQESLAVNIPVANPATSYDFTFNAHAQTAFLMDNFTFTEKGQVSINEAFEVLPSAPFIFTPYIPAYP</sequence>
<keyword evidence="4" id="KW-1185">Reference proteome</keyword>
<reference evidence="3 4" key="1">
    <citation type="submission" date="2016-03" db="EMBL/GenBank/DDBJ databases">
        <title>Photobacterium proteolyticum sp. nov. a protease producing bacterium isolated from ocean sediments of Laizhou Bay.</title>
        <authorList>
            <person name="Li Y."/>
        </authorList>
    </citation>
    <scope>NUCLEOTIDE SEQUENCE [LARGE SCALE GENOMIC DNA]</scope>
    <source>
        <strain evidence="3 4">R-40508</strain>
    </source>
</reference>
<dbReference type="RefSeq" id="WP_068332031.1">
    <property type="nucleotide sequence ID" value="NZ_LVHF01000028.1"/>
</dbReference>
<evidence type="ECO:0000313" key="3">
    <source>
        <dbReference type="EMBL" id="OAN13640.1"/>
    </source>
</evidence>
<feature type="signal peptide" evidence="2">
    <location>
        <begin position="1"/>
        <end position="20"/>
    </location>
</feature>
<dbReference type="PROSITE" id="PS51257">
    <property type="entry name" value="PROKAR_LIPOPROTEIN"/>
    <property type="match status" value="1"/>
</dbReference>
<evidence type="ECO:0000256" key="2">
    <source>
        <dbReference type="SAM" id="SignalP"/>
    </source>
</evidence>
<dbReference type="AlphaFoldDB" id="A0A178K8H4"/>
<dbReference type="EMBL" id="LVHF01000028">
    <property type="protein sequence ID" value="OAN13640.1"/>
    <property type="molecule type" value="Genomic_DNA"/>
</dbReference>
<protein>
    <submittedName>
        <fullName evidence="3">Uncharacterized protein</fullName>
    </submittedName>
</protein>
<evidence type="ECO:0000256" key="1">
    <source>
        <dbReference type="SAM" id="MobiDB-lite"/>
    </source>
</evidence>
<gene>
    <name evidence="3" type="ORF">A3K86_13755</name>
</gene>
<name>A0A178K8H4_9GAMM</name>
<dbReference type="OrthoDB" id="5916142at2"/>
<feature type="region of interest" description="Disordered" evidence="1">
    <location>
        <begin position="21"/>
        <end position="41"/>
    </location>
</feature>
<keyword evidence="2" id="KW-0732">Signal</keyword>